<protein>
    <submittedName>
        <fullName evidence="1">Uncharacterized protein</fullName>
    </submittedName>
</protein>
<dbReference type="GeneTree" id="ENSGT00940000182534"/>
<evidence type="ECO:0000313" key="1">
    <source>
        <dbReference type="Ensembl" id="ENSLBEP00000017609.1"/>
    </source>
</evidence>
<dbReference type="AlphaFoldDB" id="A0A3Q3FDL9"/>
<dbReference type="Ensembl" id="ENSLBET00000018597.1">
    <property type="protein sequence ID" value="ENSLBEP00000017609.1"/>
    <property type="gene ID" value="ENSLBEG00000013583.1"/>
</dbReference>
<dbReference type="InParanoid" id="A0A3Q3FDL9"/>
<dbReference type="Gene3D" id="1.20.5.340">
    <property type="match status" value="1"/>
</dbReference>
<keyword evidence="2" id="KW-1185">Reference proteome</keyword>
<reference evidence="1" key="2">
    <citation type="submission" date="2025-09" db="UniProtKB">
        <authorList>
            <consortium name="Ensembl"/>
        </authorList>
    </citation>
    <scope>IDENTIFICATION</scope>
</reference>
<sequence>MPFHQRSIEPRKLRKPVLFSSLDEVGCHTLTNIIHQLSDLSRHASDIFLGIEMEAGMVFRRSCRIHGRLQRLQCEVRKFDPKNIKIRKCAVLGTSVLCANLKCEYFPPLSKCVKKSIIYYRLKSCVLWMKSDLLSQDKSLLCGEMLVRFKVTVTFLPK</sequence>
<dbReference type="Proteomes" id="UP000261660">
    <property type="component" value="Unplaced"/>
</dbReference>
<organism evidence="1 2">
    <name type="scientific">Labrus bergylta</name>
    <name type="common">ballan wrasse</name>
    <dbReference type="NCBI Taxonomy" id="56723"/>
    <lineage>
        <taxon>Eukaryota</taxon>
        <taxon>Metazoa</taxon>
        <taxon>Chordata</taxon>
        <taxon>Craniata</taxon>
        <taxon>Vertebrata</taxon>
        <taxon>Euteleostomi</taxon>
        <taxon>Actinopterygii</taxon>
        <taxon>Neopterygii</taxon>
        <taxon>Teleostei</taxon>
        <taxon>Neoteleostei</taxon>
        <taxon>Acanthomorphata</taxon>
        <taxon>Eupercaria</taxon>
        <taxon>Labriformes</taxon>
        <taxon>Labridae</taxon>
        <taxon>Labrus</taxon>
    </lineage>
</organism>
<dbReference type="STRING" id="56723.ENSLBEP00000017609"/>
<accession>A0A3Q3FDL9</accession>
<proteinExistence type="predicted"/>
<name>A0A3Q3FDL9_9LABR</name>
<evidence type="ECO:0000313" key="2">
    <source>
        <dbReference type="Proteomes" id="UP000261660"/>
    </source>
</evidence>
<dbReference type="PANTHER" id="PTHR23039">
    <property type="entry name" value="NANCE-HORAN SYNDROME PROTEIN"/>
    <property type="match status" value="1"/>
</dbReference>
<dbReference type="PANTHER" id="PTHR23039:SF3">
    <property type="entry name" value="NHS-LIKE PROTEIN 1"/>
    <property type="match status" value="1"/>
</dbReference>
<reference evidence="1" key="1">
    <citation type="submission" date="2025-08" db="UniProtKB">
        <authorList>
            <consortium name="Ensembl"/>
        </authorList>
    </citation>
    <scope>IDENTIFICATION</scope>
</reference>
<dbReference type="GO" id="GO:0030154">
    <property type="term" value="P:cell differentiation"/>
    <property type="evidence" value="ECO:0007669"/>
    <property type="project" value="TreeGrafter"/>
</dbReference>